<evidence type="ECO:0000313" key="2">
    <source>
        <dbReference type="Proteomes" id="UP000813349"/>
    </source>
</evidence>
<dbReference type="AlphaFoldDB" id="A0ABD4RB68"/>
<organism evidence="1 2">
    <name type="scientific">Enterobacter roggenkampii</name>
    <dbReference type="NCBI Taxonomy" id="1812935"/>
    <lineage>
        <taxon>Bacteria</taxon>
        <taxon>Pseudomonadati</taxon>
        <taxon>Pseudomonadota</taxon>
        <taxon>Gammaproteobacteria</taxon>
        <taxon>Enterobacterales</taxon>
        <taxon>Enterobacteriaceae</taxon>
        <taxon>Enterobacter</taxon>
        <taxon>Enterobacter cloacae complex</taxon>
    </lineage>
</organism>
<dbReference type="Proteomes" id="UP000813349">
    <property type="component" value="Unassembled WGS sequence"/>
</dbReference>
<name>A0ABD4RB68_9ENTR</name>
<proteinExistence type="predicted"/>
<dbReference type="RefSeq" id="WP_021242384.1">
    <property type="nucleotide sequence ID" value="NZ_CP019839.1"/>
</dbReference>
<comment type="caution">
    <text evidence="1">The sequence shown here is derived from an EMBL/GenBank/DDBJ whole genome shotgun (WGS) entry which is preliminary data.</text>
</comment>
<accession>A0ABD4RB68</accession>
<sequence length="95" mass="11114">METPSSTSNSLYINDILYSEEDKKVILYFNCIDNKEIFSAEVKKVGEIKVVSSDELHSFLMKFMPYESSIFNKLHKIIWDYIEGRKVTFPIQLVP</sequence>
<dbReference type="EMBL" id="JAFKCP010000013">
    <property type="protein sequence ID" value="MBU3768578.1"/>
    <property type="molecule type" value="Genomic_DNA"/>
</dbReference>
<protein>
    <submittedName>
        <fullName evidence="1">Uncharacterized protein</fullName>
    </submittedName>
</protein>
<reference evidence="1 2" key="1">
    <citation type="journal article" date="2021" name="Clin. Infect. Dis.">
        <title>Rapid development of cefiderocol resistance in carbapenem-resistant Enterobacter cloacae during therapy is associated with heterogeneous mutations in the catecholate siderophore receptor cira.</title>
        <authorList>
            <person name="Klein S."/>
            <person name="Boutin S."/>
            <person name="Kocer K."/>
            <person name="Fiedler M.O."/>
            <person name="Storzinger D."/>
            <person name="Weigand M.A."/>
            <person name="Tan B."/>
            <person name="Richter D."/>
            <person name="Rupp C."/>
            <person name="Mieth M."/>
            <person name="Mehrabi A."/>
            <person name="Hackert T."/>
            <person name="Zimmermann S."/>
            <person name="Heeg K."/>
            <person name="Nurjadi D."/>
        </authorList>
    </citation>
    <scope>NUCLEOTIDE SEQUENCE [LARGE SCALE GENOMIC DNA]</scope>
    <source>
        <strain evidence="1 2">BK34275</strain>
    </source>
</reference>
<gene>
    <name evidence="1" type="ORF">J0A64_18495</name>
</gene>
<evidence type="ECO:0000313" key="1">
    <source>
        <dbReference type="EMBL" id="MBU3768578.1"/>
    </source>
</evidence>